<name>A0ABS7SLX9_9BURK</name>
<reference evidence="1 2" key="1">
    <citation type="submission" date="2021-01" db="EMBL/GenBank/DDBJ databases">
        <authorList>
            <person name="Ruan W."/>
            <person name="Khan S.A."/>
            <person name="Jeon C.O."/>
        </authorList>
    </citation>
    <scope>NUCLEOTIDE SEQUENCE [LARGE SCALE GENOMIC DNA]</scope>
    <source>
        <strain evidence="1 2">R798</strain>
    </source>
</reference>
<evidence type="ECO:0000313" key="1">
    <source>
        <dbReference type="EMBL" id="MBZ2207188.1"/>
    </source>
</evidence>
<reference evidence="1 2" key="2">
    <citation type="submission" date="2021-08" db="EMBL/GenBank/DDBJ databases">
        <title>Massilia sp. R798.</title>
        <authorList>
            <person name="Baek J.H."/>
            <person name="Jung H.S."/>
            <person name="Kim K.R."/>
            <person name="Jeon C.O."/>
        </authorList>
    </citation>
    <scope>NUCLEOTIDE SEQUENCE [LARGE SCALE GENOMIC DNA]</scope>
    <source>
        <strain evidence="1 2">R798</strain>
    </source>
</reference>
<organism evidence="1 2">
    <name type="scientific">Massilia soli</name>
    <dbReference type="NCBI Taxonomy" id="2792854"/>
    <lineage>
        <taxon>Bacteria</taxon>
        <taxon>Pseudomonadati</taxon>
        <taxon>Pseudomonadota</taxon>
        <taxon>Betaproteobacteria</taxon>
        <taxon>Burkholderiales</taxon>
        <taxon>Oxalobacteraceae</taxon>
        <taxon>Telluria group</taxon>
        <taxon>Massilia</taxon>
    </lineage>
</organism>
<dbReference type="EMBL" id="JAFBIL020000003">
    <property type="protein sequence ID" value="MBZ2207188.1"/>
    <property type="molecule type" value="Genomic_DNA"/>
</dbReference>
<dbReference type="Proteomes" id="UP000809349">
    <property type="component" value="Unassembled WGS sequence"/>
</dbReference>
<comment type="caution">
    <text evidence="1">The sequence shown here is derived from an EMBL/GenBank/DDBJ whole genome shotgun (WGS) entry which is preliminary data.</text>
</comment>
<evidence type="ECO:0000313" key="2">
    <source>
        <dbReference type="Proteomes" id="UP000809349"/>
    </source>
</evidence>
<keyword evidence="2" id="KW-1185">Reference proteome</keyword>
<protein>
    <submittedName>
        <fullName evidence="1">Uncharacterized protein</fullName>
    </submittedName>
</protein>
<dbReference type="RefSeq" id="WP_223467687.1">
    <property type="nucleotide sequence ID" value="NZ_JAFBIL020000003.1"/>
</dbReference>
<proteinExistence type="predicted"/>
<gene>
    <name evidence="1" type="ORF">I4X03_007930</name>
</gene>
<accession>A0ABS7SLX9</accession>
<sequence>MLRQLVESRLCDLVADQQGCEVAWRGTVFTRLPDAAAALSDIDLLDQYERLLSLKMLREPHN</sequence>